<dbReference type="EMBL" id="LGRX02012808">
    <property type="protein sequence ID" value="KAK3266825.1"/>
    <property type="molecule type" value="Genomic_DNA"/>
</dbReference>
<organism evidence="2 3">
    <name type="scientific">Cymbomonas tetramitiformis</name>
    <dbReference type="NCBI Taxonomy" id="36881"/>
    <lineage>
        <taxon>Eukaryota</taxon>
        <taxon>Viridiplantae</taxon>
        <taxon>Chlorophyta</taxon>
        <taxon>Pyramimonadophyceae</taxon>
        <taxon>Pyramimonadales</taxon>
        <taxon>Pyramimonadaceae</taxon>
        <taxon>Cymbomonas</taxon>
    </lineage>
</organism>
<feature type="region of interest" description="Disordered" evidence="1">
    <location>
        <begin position="1"/>
        <end position="55"/>
    </location>
</feature>
<comment type="caution">
    <text evidence="2">The sequence shown here is derived from an EMBL/GenBank/DDBJ whole genome shotgun (WGS) entry which is preliminary data.</text>
</comment>
<sequence>MCRAQLRNTAASPELSEDPQGGPELSEDPQGGPELSEDPQGGPELSEDPQGGPELMAISEKSCGLKCSAKLRLESTPAQLGVVPHAAGGPAQRQACGCF</sequence>
<evidence type="ECO:0000256" key="1">
    <source>
        <dbReference type="SAM" id="MobiDB-lite"/>
    </source>
</evidence>
<evidence type="ECO:0000313" key="3">
    <source>
        <dbReference type="Proteomes" id="UP001190700"/>
    </source>
</evidence>
<feature type="compositionally biased region" description="Polar residues" evidence="1">
    <location>
        <begin position="1"/>
        <end position="11"/>
    </location>
</feature>
<proteinExistence type="predicted"/>
<reference evidence="2 3" key="1">
    <citation type="journal article" date="2015" name="Genome Biol. Evol.">
        <title>Comparative Genomics of a Bacterivorous Green Alga Reveals Evolutionary Causalities and Consequences of Phago-Mixotrophic Mode of Nutrition.</title>
        <authorList>
            <person name="Burns J.A."/>
            <person name="Paasch A."/>
            <person name="Narechania A."/>
            <person name="Kim E."/>
        </authorList>
    </citation>
    <scope>NUCLEOTIDE SEQUENCE [LARGE SCALE GENOMIC DNA]</scope>
    <source>
        <strain evidence="2 3">PLY_AMNH</strain>
    </source>
</reference>
<name>A0AAE0L049_9CHLO</name>
<gene>
    <name evidence="2" type="ORF">CYMTET_24582</name>
</gene>
<accession>A0AAE0L049</accession>
<dbReference type="AlphaFoldDB" id="A0AAE0L049"/>
<keyword evidence="3" id="KW-1185">Reference proteome</keyword>
<evidence type="ECO:0000313" key="2">
    <source>
        <dbReference type="EMBL" id="KAK3266825.1"/>
    </source>
</evidence>
<dbReference type="Proteomes" id="UP001190700">
    <property type="component" value="Unassembled WGS sequence"/>
</dbReference>
<protein>
    <submittedName>
        <fullName evidence="2">Uncharacterized protein</fullName>
    </submittedName>
</protein>